<dbReference type="AlphaFoldDB" id="A0A7R8UX80"/>
<evidence type="ECO:0000256" key="2">
    <source>
        <dbReference type="ARBA" id="ARBA00004123"/>
    </source>
</evidence>
<feature type="domain" description="ZAD" evidence="12">
    <location>
        <begin position="6"/>
        <end position="79"/>
    </location>
</feature>
<protein>
    <submittedName>
        <fullName evidence="13">Uncharacterized protein</fullName>
    </submittedName>
</protein>
<comment type="function">
    <text evidence="1">May be involved in transcriptional regulation.</text>
</comment>
<feature type="domain" description="C2H2-type" evidence="11">
    <location>
        <begin position="264"/>
        <end position="291"/>
    </location>
</feature>
<feature type="binding site" evidence="9">
    <location>
        <position position="55"/>
    </location>
    <ligand>
        <name>Zn(2+)</name>
        <dbReference type="ChEBI" id="CHEBI:29105"/>
    </ligand>
</feature>
<feature type="region of interest" description="Disordered" evidence="10">
    <location>
        <begin position="426"/>
        <end position="473"/>
    </location>
</feature>
<evidence type="ECO:0000313" key="13">
    <source>
        <dbReference type="EMBL" id="CAD7088236.1"/>
    </source>
</evidence>
<organism evidence="13 14">
    <name type="scientific">Hermetia illucens</name>
    <name type="common">Black soldier fly</name>
    <dbReference type="NCBI Taxonomy" id="343691"/>
    <lineage>
        <taxon>Eukaryota</taxon>
        <taxon>Metazoa</taxon>
        <taxon>Ecdysozoa</taxon>
        <taxon>Arthropoda</taxon>
        <taxon>Hexapoda</taxon>
        <taxon>Insecta</taxon>
        <taxon>Pterygota</taxon>
        <taxon>Neoptera</taxon>
        <taxon>Endopterygota</taxon>
        <taxon>Diptera</taxon>
        <taxon>Brachycera</taxon>
        <taxon>Stratiomyomorpha</taxon>
        <taxon>Stratiomyidae</taxon>
        <taxon>Hermetiinae</taxon>
        <taxon>Hermetia</taxon>
    </lineage>
</organism>
<evidence type="ECO:0000256" key="6">
    <source>
        <dbReference type="ARBA" id="ARBA00022833"/>
    </source>
</evidence>
<dbReference type="GO" id="GO:0000981">
    <property type="term" value="F:DNA-binding transcription factor activity, RNA polymerase II-specific"/>
    <property type="evidence" value="ECO:0007669"/>
    <property type="project" value="TreeGrafter"/>
</dbReference>
<dbReference type="Pfam" id="PF07776">
    <property type="entry name" value="zf-AD"/>
    <property type="match status" value="1"/>
</dbReference>
<evidence type="ECO:0000256" key="5">
    <source>
        <dbReference type="ARBA" id="ARBA00022771"/>
    </source>
</evidence>
<feature type="binding site" evidence="9">
    <location>
        <position position="8"/>
    </location>
    <ligand>
        <name>Zn(2+)</name>
        <dbReference type="ChEBI" id="CHEBI:29105"/>
    </ligand>
</feature>
<feature type="domain" description="C2H2-type" evidence="11">
    <location>
        <begin position="376"/>
        <end position="403"/>
    </location>
</feature>
<dbReference type="Proteomes" id="UP000594454">
    <property type="component" value="Chromosome 4"/>
</dbReference>
<dbReference type="InterPro" id="IPR013087">
    <property type="entry name" value="Znf_C2H2_type"/>
</dbReference>
<sequence length="487" mass="56141">MSTVEEVCRLCLASESCMEPIFNSSDPDMPQKIWECTSVEVRNLAGLPSFICEICKSELIIWLKFRRQCLRTNEMLKYKFPQLFSDVGSENHANNDENKSNSDDGDNESYIEILEAPNKFDSKEYVEGEIQTIVSNNLGSNDEKEDMEFSVEAAEEEQFDQNDQIEVEENEDDGGGRTIEIQIERNLLPEEEGMSSEMPDSKPESSGTRTRLKRTRNKEENKHEKHKVVLPNNQVRYVTKCSVCGKDQLNIKQHMRIHLDEKPYKCSYCGRAFRQRGNYTRHVNIHTGAKPYKCTQCEAAFADPASLRAHWVRHTGSREYHCDVCGKWFSHSHVLAGHKRIHTQDRRHPCSYCDKRFLSGHALKKHIRTHTGERPFKCKLCPKAFSTSGNLRTHQKVHTKDKPFKCKICKKSFAYRCVLKTHMKTHGNSKDGMSEEGDEDHGEDEVIQTEKRGSEKHTIILKGGNHSEDDQAYGEVYEVYMDDEDDV</sequence>
<dbReference type="PROSITE" id="PS50157">
    <property type="entry name" value="ZINC_FINGER_C2H2_2"/>
    <property type="match status" value="6"/>
</dbReference>
<dbReference type="SMART" id="SM00868">
    <property type="entry name" value="zf-AD"/>
    <property type="match status" value="1"/>
</dbReference>
<feature type="binding site" evidence="9">
    <location>
        <position position="11"/>
    </location>
    <ligand>
        <name>Zn(2+)</name>
        <dbReference type="ChEBI" id="CHEBI:29105"/>
    </ligand>
</feature>
<dbReference type="Gene3D" id="3.40.1800.20">
    <property type="match status" value="1"/>
</dbReference>
<dbReference type="FunFam" id="3.30.160.60:FF:000145">
    <property type="entry name" value="Zinc finger protein 574"/>
    <property type="match status" value="1"/>
</dbReference>
<feature type="domain" description="C2H2-type" evidence="11">
    <location>
        <begin position="404"/>
        <end position="431"/>
    </location>
</feature>
<dbReference type="SUPFAM" id="SSF57667">
    <property type="entry name" value="beta-beta-alpha zinc fingers"/>
    <property type="match status" value="3"/>
</dbReference>
<feature type="compositionally biased region" description="Acidic residues" evidence="10">
    <location>
        <begin position="434"/>
        <end position="447"/>
    </location>
</feature>
<dbReference type="EMBL" id="LR899012">
    <property type="protein sequence ID" value="CAD7088236.1"/>
    <property type="molecule type" value="Genomic_DNA"/>
</dbReference>
<name>A0A7R8UX80_HERIL</name>
<evidence type="ECO:0000256" key="7">
    <source>
        <dbReference type="ARBA" id="ARBA00023242"/>
    </source>
</evidence>
<dbReference type="SUPFAM" id="SSF57716">
    <property type="entry name" value="Glucocorticoid receptor-like (DNA-binding domain)"/>
    <property type="match status" value="1"/>
</dbReference>
<dbReference type="OrthoDB" id="6077919at2759"/>
<dbReference type="FunFam" id="3.30.160.60:FF:000100">
    <property type="entry name" value="Zinc finger 45-like"/>
    <property type="match status" value="1"/>
</dbReference>
<feature type="domain" description="C2H2-type" evidence="11">
    <location>
        <begin position="348"/>
        <end position="375"/>
    </location>
</feature>
<evidence type="ECO:0000259" key="12">
    <source>
        <dbReference type="PROSITE" id="PS51915"/>
    </source>
</evidence>
<dbReference type="InterPro" id="IPR036236">
    <property type="entry name" value="Znf_C2H2_sf"/>
</dbReference>
<evidence type="ECO:0000256" key="3">
    <source>
        <dbReference type="ARBA" id="ARBA00022723"/>
    </source>
</evidence>
<dbReference type="Pfam" id="PF13912">
    <property type="entry name" value="zf-C2H2_6"/>
    <property type="match status" value="1"/>
</dbReference>
<feature type="region of interest" description="Disordered" evidence="10">
    <location>
        <begin position="155"/>
        <end position="225"/>
    </location>
</feature>
<dbReference type="GO" id="GO:0008270">
    <property type="term" value="F:zinc ion binding"/>
    <property type="evidence" value="ECO:0007669"/>
    <property type="project" value="UniProtKB-UniRule"/>
</dbReference>
<dbReference type="Pfam" id="PF00096">
    <property type="entry name" value="zf-C2H2"/>
    <property type="match status" value="4"/>
</dbReference>
<proteinExistence type="predicted"/>
<keyword evidence="5 8" id="KW-0863">Zinc-finger</keyword>
<dbReference type="GO" id="GO:0048598">
    <property type="term" value="P:embryonic morphogenesis"/>
    <property type="evidence" value="ECO:0007669"/>
    <property type="project" value="UniProtKB-ARBA"/>
</dbReference>
<dbReference type="FunFam" id="3.30.160.60:FF:000202">
    <property type="entry name" value="Zinc finger protein 574"/>
    <property type="match status" value="1"/>
</dbReference>
<dbReference type="Gene3D" id="3.30.160.60">
    <property type="entry name" value="Classic Zinc Finger"/>
    <property type="match status" value="7"/>
</dbReference>
<dbReference type="OMA" id="ASESCME"/>
<dbReference type="PANTHER" id="PTHR24394">
    <property type="entry name" value="ZINC FINGER PROTEIN"/>
    <property type="match status" value="1"/>
</dbReference>
<keyword evidence="3 9" id="KW-0479">Metal-binding</keyword>
<dbReference type="InterPro" id="IPR012934">
    <property type="entry name" value="Znf_AD"/>
</dbReference>
<dbReference type="PROSITE" id="PS51915">
    <property type="entry name" value="ZAD"/>
    <property type="match status" value="1"/>
</dbReference>
<evidence type="ECO:0000256" key="9">
    <source>
        <dbReference type="PROSITE-ProRule" id="PRU01263"/>
    </source>
</evidence>
<dbReference type="SMART" id="SM00355">
    <property type="entry name" value="ZnF_C2H2"/>
    <property type="match status" value="7"/>
</dbReference>
<dbReference type="FunFam" id="3.30.160.60:FF:000624">
    <property type="entry name" value="zinc finger protein 697"/>
    <property type="match status" value="2"/>
</dbReference>
<dbReference type="FunFam" id="3.30.160.60:FF:000634">
    <property type="entry name" value="Zinc finger X-chromosomal protein"/>
    <property type="match status" value="1"/>
</dbReference>
<gene>
    <name evidence="13" type="ORF">HERILL_LOCUS10881</name>
</gene>
<feature type="domain" description="C2H2-type" evidence="11">
    <location>
        <begin position="292"/>
        <end position="319"/>
    </location>
</feature>
<feature type="binding site" evidence="9">
    <location>
        <position position="52"/>
    </location>
    <ligand>
        <name>Zn(2+)</name>
        <dbReference type="ChEBI" id="CHEBI:29105"/>
    </ligand>
</feature>
<dbReference type="InParanoid" id="A0A7R8UX80"/>
<evidence type="ECO:0000256" key="1">
    <source>
        <dbReference type="ARBA" id="ARBA00003767"/>
    </source>
</evidence>
<keyword evidence="7" id="KW-0539">Nucleus</keyword>
<evidence type="ECO:0000313" key="14">
    <source>
        <dbReference type="Proteomes" id="UP000594454"/>
    </source>
</evidence>
<dbReference type="GO" id="GO:0002009">
    <property type="term" value="P:morphogenesis of an epithelium"/>
    <property type="evidence" value="ECO:0007669"/>
    <property type="project" value="UniProtKB-ARBA"/>
</dbReference>
<reference evidence="13 14" key="1">
    <citation type="submission" date="2020-11" db="EMBL/GenBank/DDBJ databases">
        <authorList>
            <person name="Wallbank WR R."/>
            <person name="Pardo Diaz C."/>
            <person name="Kozak K."/>
            <person name="Martin S."/>
            <person name="Jiggins C."/>
            <person name="Moest M."/>
            <person name="Warren A I."/>
            <person name="Generalovic N T."/>
            <person name="Byers J.R.P. K."/>
            <person name="Montejo-Kovacevich G."/>
            <person name="Yen C E."/>
        </authorList>
    </citation>
    <scope>NUCLEOTIDE SEQUENCE [LARGE SCALE GENOMIC DNA]</scope>
</reference>
<evidence type="ECO:0000256" key="8">
    <source>
        <dbReference type="PROSITE-ProRule" id="PRU00042"/>
    </source>
</evidence>
<evidence type="ECO:0000259" key="11">
    <source>
        <dbReference type="PROSITE" id="PS50157"/>
    </source>
</evidence>
<evidence type="ECO:0000256" key="4">
    <source>
        <dbReference type="ARBA" id="ARBA00022737"/>
    </source>
</evidence>
<evidence type="ECO:0000256" key="10">
    <source>
        <dbReference type="SAM" id="MobiDB-lite"/>
    </source>
</evidence>
<feature type="compositionally biased region" description="Basic and acidic residues" evidence="10">
    <location>
        <begin position="448"/>
        <end position="458"/>
    </location>
</feature>
<dbReference type="FunCoup" id="A0A7R8UX80">
    <property type="interactions" value="98"/>
</dbReference>
<accession>A0A7R8UX80</accession>
<feature type="domain" description="C2H2-type" evidence="11">
    <location>
        <begin position="320"/>
        <end position="347"/>
    </location>
</feature>
<comment type="subcellular location">
    <subcellularLocation>
        <location evidence="2">Nucleus</location>
    </subcellularLocation>
</comment>
<keyword evidence="6 9" id="KW-0862">Zinc</keyword>
<feature type="compositionally biased region" description="Acidic residues" evidence="10">
    <location>
        <begin position="155"/>
        <end position="173"/>
    </location>
</feature>
<keyword evidence="4" id="KW-0677">Repeat</keyword>
<dbReference type="GO" id="GO:0005634">
    <property type="term" value="C:nucleus"/>
    <property type="evidence" value="ECO:0007669"/>
    <property type="project" value="UniProtKB-SubCell"/>
</dbReference>
<dbReference type="PROSITE" id="PS00028">
    <property type="entry name" value="ZINC_FINGER_C2H2_1"/>
    <property type="match status" value="6"/>
</dbReference>
<keyword evidence="14" id="KW-1185">Reference proteome</keyword>
<dbReference type="PANTHER" id="PTHR24394:SF29">
    <property type="entry name" value="MYONEURIN"/>
    <property type="match status" value="1"/>
</dbReference>